<dbReference type="NCBIfam" id="TIGR01352">
    <property type="entry name" value="tonB_Cterm"/>
    <property type="match status" value="1"/>
</dbReference>
<accession>A0A1L1PJ54</accession>
<evidence type="ECO:0000313" key="6">
    <source>
        <dbReference type="EMBL" id="CDN87779.1"/>
    </source>
</evidence>
<evidence type="ECO:0000256" key="5">
    <source>
        <dbReference type="SAM" id="MobiDB-lite"/>
    </source>
</evidence>
<organism evidence="6 7">
    <name type="scientific">Hydrogenophaga intermedia</name>
    <dbReference type="NCBI Taxonomy" id="65786"/>
    <lineage>
        <taxon>Bacteria</taxon>
        <taxon>Pseudomonadati</taxon>
        <taxon>Pseudomonadota</taxon>
        <taxon>Betaproteobacteria</taxon>
        <taxon>Burkholderiales</taxon>
        <taxon>Comamonadaceae</taxon>
        <taxon>Hydrogenophaga</taxon>
    </lineage>
</organism>
<dbReference type="GO" id="GO:0016020">
    <property type="term" value="C:membrane"/>
    <property type="evidence" value="ECO:0007669"/>
    <property type="project" value="UniProtKB-SubCell"/>
</dbReference>
<dbReference type="Proteomes" id="UP000028878">
    <property type="component" value="Unassembled WGS sequence"/>
</dbReference>
<evidence type="ECO:0000256" key="1">
    <source>
        <dbReference type="ARBA" id="ARBA00004167"/>
    </source>
</evidence>
<dbReference type="Gene3D" id="3.30.1150.10">
    <property type="match status" value="1"/>
</dbReference>
<keyword evidence="3" id="KW-1133">Transmembrane helix</keyword>
<sequence>MMGQAGASGSPQSTGAAQQSSGPSASYAGKVAARIKPNVVFTESAPGNPRAEVEVRVAPDGTITGHKLVKSSGNAAWDEAVLRAIDRTATLPRDVDGRVPPSLVIGLRPLD</sequence>
<comment type="subcellular location">
    <subcellularLocation>
        <location evidence="1">Membrane</location>
        <topology evidence="1">Single-pass membrane protein</topology>
    </subcellularLocation>
</comment>
<evidence type="ECO:0000256" key="3">
    <source>
        <dbReference type="ARBA" id="ARBA00022989"/>
    </source>
</evidence>
<feature type="region of interest" description="Disordered" evidence="5">
    <location>
        <begin position="1"/>
        <end position="29"/>
    </location>
</feature>
<keyword evidence="2" id="KW-0812">Transmembrane</keyword>
<dbReference type="Pfam" id="PF13103">
    <property type="entry name" value="TonB_2"/>
    <property type="match status" value="1"/>
</dbReference>
<keyword evidence="4" id="KW-0472">Membrane</keyword>
<keyword evidence="7" id="KW-1185">Reference proteome</keyword>
<gene>
    <name evidence="6" type="ORF">BN948_02205</name>
</gene>
<proteinExistence type="predicted"/>
<evidence type="ECO:0000313" key="7">
    <source>
        <dbReference type="Proteomes" id="UP000028878"/>
    </source>
</evidence>
<reference evidence="7" key="2">
    <citation type="submission" date="2014-11" db="EMBL/GenBank/DDBJ databases">
        <title>Draft genome sequence of Hydrogenophaga intermedia S1.</title>
        <authorList>
            <person name="Gan H.M."/>
            <person name="Chew T.H."/>
            <person name="Stolz A."/>
        </authorList>
    </citation>
    <scope>NUCLEOTIDE SEQUENCE [LARGE SCALE GENOMIC DNA]</scope>
    <source>
        <strain evidence="7">S1</strain>
    </source>
</reference>
<dbReference type="EMBL" id="CCAE010000014">
    <property type="protein sequence ID" value="CDN87779.1"/>
    <property type="molecule type" value="Genomic_DNA"/>
</dbReference>
<dbReference type="SUPFAM" id="SSF74653">
    <property type="entry name" value="TolA/TonB C-terminal domain"/>
    <property type="match status" value="1"/>
</dbReference>
<dbReference type="AlphaFoldDB" id="A0A1L1PJ54"/>
<evidence type="ECO:0000256" key="4">
    <source>
        <dbReference type="ARBA" id="ARBA00023136"/>
    </source>
</evidence>
<reference evidence="7" key="1">
    <citation type="submission" date="2014-02" db="EMBL/GenBank/DDBJ databases">
        <authorList>
            <person name="Gan H."/>
        </authorList>
    </citation>
    <scope>NUCLEOTIDE SEQUENCE [LARGE SCALE GENOMIC DNA]</scope>
    <source>
        <strain evidence="7">S1</strain>
    </source>
</reference>
<dbReference type="InterPro" id="IPR006260">
    <property type="entry name" value="TonB/TolA_C"/>
</dbReference>
<evidence type="ECO:0000256" key="2">
    <source>
        <dbReference type="ARBA" id="ARBA00022692"/>
    </source>
</evidence>
<name>A0A1L1PJ54_HYDIT</name>
<protein>
    <submittedName>
        <fullName evidence="6">TolA protein</fullName>
    </submittedName>
</protein>